<accession>A0A558R7F4</accession>
<keyword evidence="2" id="KW-1185">Reference proteome</keyword>
<dbReference type="Proteomes" id="UP000318681">
    <property type="component" value="Unassembled WGS sequence"/>
</dbReference>
<evidence type="ECO:0008006" key="3">
    <source>
        <dbReference type="Google" id="ProtNLM"/>
    </source>
</evidence>
<evidence type="ECO:0000313" key="1">
    <source>
        <dbReference type="EMBL" id="TVV75307.1"/>
    </source>
</evidence>
<organism evidence="1 2">
    <name type="scientific">Alterirhizorhabdus solaris</name>
    <dbReference type="NCBI Taxonomy" id="2529389"/>
    <lineage>
        <taxon>Bacteria</taxon>
        <taxon>Pseudomonadati</taxon>
        <taxon>Pseudomonadota</taxon>
        <taxon>Alphaproteobacteria</taxon>
        <taxon>Sphingomonadales</taxon>
        <taxon>Rhizorhabdaceae</taxon>
        <taxon>Alterirhizorhabdus</taxon>
    </lineage>
</organism>
<dbReference type="OrthoDB" id="7172230at2"/>
<reference evidence="1 2" key="1">
    <citation type="submission" date="2019-07" db="EMBL/GenBank/DDBJ databases">
        <title>Sphingomonas solaris sp. nov., isolated from a solar panel from Boston, Massachusetts.</title>
        <authorList>
            <person name="Tanner K."/>
            <person name="Pascual J."/>
            <person name="Mancuso C."/>
            <person name="Pereto J."/>
            <person name="Khalil A."/>
            <person name="Vilanova C."/>
        </authorList>
    </citation>
    <scope>NUCLEOTIDE SEQUENCE [LARGE SCALE GENOMIC DNA]</scope>
    <source>
        <strain evidence="1 2">R4DWN</strain>
    </source>
</reference>
<name>A0A558R7F4_9SPHN</name>
<proteinExistence type="predicted"/>
<gene>
    <name evidence="1" type="ORF">FOY91_07620</name>
</gene>
<dbReference type="RefSeq" id="WP_145149734.1">
    <property type="nucleotide sequence ID" value="NZ_VNIM01000022.1"/>
</dbReference>
<protein>
    <recommendedName>
        <fullName evidence="3">DUF1983 domain-containing protein</fullName>
    </recommendedName>
</protein>
<evidence type="ECO:0000313" key="2">
    <source>
        <dbReference type="Proteomes" id="UP000318681"/>
    </source>
</evidence>
<comment type="caution">
    <text evidence="1">The sequence shown here is derived from an EMBL/GenBank/DDBJ whole genome shotgun (WGS) entry which is preliminary data.</text>
</comment>
<sequence length="870" mass="89809">MRAGGRRGNEADIPVDLGARRGANRFQPRIDQRAQLALVDDPPALLRLIGEQVELEAAAGLAVDGGQRTKEIEFPLVQDPKLAAELAAYEIVNAREFGPIVLPLKPRWIGYKPGDCLTIDVPELNMIGQTAIVMNRSLDPSTGVVTLTLRSETAAKHDFALGRTASPPPTPSLQVIDPSQLLIPGISAVWGAIADDGGKPDDNADVTGENTALDTANVAGTPASQIKAAAAQVATLTGTGPGSISYDIGTVRTALEGQIVTGKAEQKVITDSLSLQMGVRRNLVVNGGLERGLEGINLPAGQGFSKSDNPTWGPILSSNTASGTQAVAFPRFAAQAGQRHVITGDITLVATAGAAYLDILYTDAAGNLLSGGDGPEKRRTASFQFAEGSAGRDASAAESLAPTGTVWAQPRFVYEGVSGITVIGVRQVKAELGALPWTAYSVADQTLQSTFADITTVKNVVVGPDSALAQLDTRLTAAAQQAGNDALAAKGQISDLSTVVAGNNLAAGQRFQSVEASIGAERAGSPNLVRKGDGRSGFLGVGANAGGFAVTNHPTLGSIFQKAGAAANDTLFWDIPVEAGWTLSISAEMGFNPPDAGIAYVRYLGGEPYVGDPAGTFRSENWIRAGGQLFTVPAGVTALRILVAATKACDFGVSRVQLQRGAWTAYRYDADVRDITASAAITQAAVADVQGRTASYIQLQAIAGTSMAKFTVAAAGGPNPYSRMLFEADQFLFRGDVIIDGSIRTSAIVDDGITMLGNMQLGGPVDGSGATVNAVTYNFVLDYPAKLIVLGTGSHGYMGSIPSYDVILALDGVQMGTGAGSGASYAESSFAITGGAVVPAGPHSVVLRWRGDNPAIRLVAGSIVLLGAKK</sequence>
<dbReference type="EMBL" id="VNIM01000022">
    <property type="protein sequence ID" value="TVV75307.1"/>
    <property type="molecule type" value="Genomic_DNA"/>
</dbReference>
<dbReference type="AlphaFoldDB" id="A0A558R7F4"/>